<evidence type="ECO:0000256" key="1">
    <source>
        <dbReference type="ARBA" id="ARBA00004651"/>
    </source>
</evidence>
<evidence type="ECO:0000313" key="9">
    <source>
        <dbReference type="Proteomes" id="UP000615593"/>
    </source>
</evidence>
<proteinExistence type="inferred from homology"/>
<evidence type="ECO:0000313" key="8">
    <source>
        <dbReference type="EMBL" id="GGZ45445.1"/>
    </source>
</evidence>
<feature type="transmembrane region" description="Helical" evidence="7">
    <location>
        <begin position="135"/>
        <end position="152"/>
    </location>
</feature>
<evidence type="ECO:0000256" key="6">
    <source>
        <dbReference type="ARBA" id="ARBA00023136"/>
    </source>
</evidence>
<comment type="caution">
    <text evidence="8">The sequence shown here is derived from an EMBL/GenBank/DDBJ whole genome shotgun (WGS) entry which is preliminary data.</text>
</comment>
<keyword evidence="3" id="KW-1003">Cell membrane</keyword>
<evidence type="ECO:0000256" key="2">
    <source>
        <dbReference type="ARBA" id="ARBA00008488"/>
    </source>
</evidence>
<dbReference type="NCBIfam" id="TIGR01065">
    <property type="entry name" value="hlyIII"/>
    <property type="match status" value="1"/>
</dbReference>
<dbReference type="PANTHER" id="PTHR20855">
    <property type="entry name" value="ADIPOR/PROGESTIN RECEPTOR-RELATED"/>
    <property type="match status" value="1"/>
</dbReference>
<keyword evidence="4 7" id="KW-0812">Transmembrane</keyword>
<feature type="transmembrane region" description="Helical" evidence="7">
    <location>
        <begin position="164"/>
        <end position="183"/>
    </location>
</feature>
<feature type="transmembrane region" description="Helical" evidence="7">
    <location>
        <begin position="21"/>
        <end position="39"/>
    </location>
</feature>
<feature type="transmembrane region" description="Helical" evidence="7">
    <location>
        <begin position="85"/>
        <end position="103"/>
    </location>
</feature>
<comment type="similarity">
    <text evidence="2">Belongs to the UPF0073 (Hly-III) family.</text>
</comment>
<keyword evidence="6 7" id="KW-0472">Membrane</keyword>
<dbReference type="Pfam" id="PF03006">
    <property type="entry name" value="HlyIII"/>
    <property type="match status" value="1"/>
</dbReference>
<reference evidence="9" key="1">
    <citation type="journal article" date="2019" name="Int. J. Syst. Evol. Microbiol.">
        <title>The Global Catalogue of Microorganisms (GCM) 10K type strain sequencing project: providing services to taxonomists for standard genome sequencing and annotation.</title>
        <authorList>
            <consortium name="The Broad Institute Genomics Platform"/>
            <consortium name="The Broad Institute Genome Sequencing Center for Infectious Disease"/>
            <person name="Wu L."/>
            <person name="Ma J."/>
        </authorList>
    </citation>
    <scope>NUCLEOTIDE SEQUENCE [LARGE SCALE GENOMIC DNA]</scope>
    <source>
        <strain evidence="9">KCTC 12708</strain>
    </source>
</reference>
<name>A0ABQ3BLE6_9FLAO</name>
<accession>A0ABQ3BLE6</accession>
<dbReference type="RefSeq" id="WP_027885952.1">
    <property type="nucleotide sequence ID" value="NZ_BMWY01000001.1"/>
</dbReference>
<comment type="subcellular location">
    <subcellularLocation>
        <location evidence="1">Cell membrane</location>
        <topology evidence="1">Multi-pass membrane protein</topology>
    </subcellularLocation>
</comment>
<feature type="transmembrane region" description="Helical" evidence="7">
    <location>
        <begin position="109"/>
        <end position="128"/>
    </location>
</feature>
<gene>
    <name evidence="8" type="ORF">GCM10008088_03360</name>
</gene>
<dbReference type="GeneID" id="94367981"/>
<dbReference type="InterPro" id="IPR005744">
    <property type="entry name" value="Hy-lIII"/>
</dbReference>
<dbReference type="PANTHER" id="PTHR20855:SF3">
    <property type="entry name" value="LD03007P"/>
    <property type="match status" value="1"/>
</dbReference>
<dbReference type="EMBL" id="BMWY01000001">
    <property type="protein sequence ID" value="GGZ45445.1"/>
    <property type="molecule type" value="Genomic_DNA"/>
</dbReference>
<evidence type="ECO:0000256" key="5">
    <source>
        <dbReference type="ARBA" id="ARBA00022989"/>
    </source>
</evidence>
<evidence type="ECO:0000256" key="7">
    <source>
        <dbReference type="SAM" id="Phobius"/>
    </source>
</evidence>
<dbReference type="InterPro" id="IPR004254">
    <property type="entry name" value="AdipoR/HlyIII-related"/>
</dbReference>
<organism evidence="8 9">
    <name type="scientific">Mesonia mobilis</name>
    <dbReference type="NCBI Taxonomy" id="369791"/>
    <lineage>
        <taxon>Bacteria</taxon>
        <taxon>Pseudomonadati</taxon>
        <taxon>Bacteroidota</taxon>
        <taxon>Flavobacteriia</taxon>
        <taxon>Flavobacteriales</taxon>
        <taxon>Flavobacteriaceae</taxon>
        <taxon>Mesonia</taxon>
    </lineage>
</organism>
<evidence type="ECO:0000256" key="3">
    <source>
        <dbReference type="ARBA" id="ARBA00022475"/>
    </source>
</evidence>
<feature type="transmembrane region" description="Helical" evidence="7">
    <location>
        <begin position="190"/>
        <end position="212"/>
    </location>
</feature>
<feature type="transmembrane region" description="Helical" evidence="7">
    <location>
        <begin position="45"/>
        <end position="64"/>
    </location>
</feature>
<keyword evidence="9" id="KW-1185">Reference proteome</keyword>
<protein>
    <submittedName>
        <fullName evidence="8">Hemolysin</fullName>
    </submittedName>
</protein>
<sequence length="215" mass="24390">MKIFPSYYRQAEEKINVITHAFGFLLSVVAFIFFIRKSIELQNWGYAISTIVYAVSLMVLYAASTGYHSAKGRKLRARLNILDHAAIYILIAGTYTPFTLIILKGTLGYILFSIVWAVAVVGVILKLFYTGKFKLLSTIMYVAMGWIVIFAIKPLLENLPTNGIWLLFAGGFFYTLGAVLFMFDKLKFNHAIFHVFVLLGSISHFLAIYFYVNPH</sequence>
<dbReference type="Proteomes" id="UP000615593">
    <property type="component" value="Unassembled WGS sequence"/>
</dbReference>
<evidence type="ECO:0000256" key="4">
    <source>
        <dbReference type="ARBA" id="ARBA00022692"/>
    </source>
</evidence>
<keyword evidence="5 7" id="KW-1133">Transmembrane helix</keyword>